<proteinExistence type="predicted"/>
<dbReference type="EMBL" id="MT142080">
    <property type="protein sequence ID" value="QJA74186.1"/>
    <property type="molecule type" value="Genomic_DNA"/>
</dbReference>
<dbReference type="AlphaFoldDB" id="A0A6M3JVU8"/>
<reference evidence="1" key="1">
    <citation type="submission" date="2020-03" db="EMBL/GenBank/DDBJ databases">
        <title>The deep terrestrial virosphere.</title>
        <authorList>
            <person name="Holmfeldt K."/>
            <person name="Nilsson E."/>
            <person name="Simone D."/>
            <person name="Lopez-Fernandez M."/>
            <person name="Wu X."/>
            <person name="de Brujin I."/>
            <person name="Lundin D."/>
            <person name="Andersson A."/>
            <person name="Bertilsson S."/>
            <person name="Dopson M."/>
        </authorList>
    </citation>
    <scope>NUCLEOTIDE SEQUENCE</scope>
    <source>
        <strain evidence="1">MM415A02080</strain>
    </source>
</reference>
<accession>A0A6M3JVU8</accession>
<organism evidence="1">
    <name type="scientific">viral metagenome</name>
    <dbReference type="NCBI Taxonomy" id="1070528"/>
    <lineage>
        <taxon>unclassified sequences</taxon>
        <taxon>metagenomes</taxon>
        <taxon>organismal metagenomes</taxon>
    </lineage>
</organism>
<sequence>MTKEGIVYLNGVSFPPNVKPKQVLGGIFCSMPNRDCWSYEALKELYVEGIKMVSEVAGKVTNGLKLIKYVPKGREEMLARIYESILSSEGLSNSSVGSNRALNYNNIYGRR</sequence>
<name>A0A6M3JVU8_9ZZZZ</name>
<protein>
    <submittedName>
        <fullName evidence="1">Uncharacterized protein</fullName>
    </submittedName>
</protein>
<evidence type="ECO:0000313" key="1">
    <source>
        <dbReference type="EMBL" id="QJA74186.1"/>
    </source>
</evidence>
<gene>
    <name evidence="1" type="ORF">MM415A02080_0008</name>
</gene>